<evidence type="ECO:0000313" key="3">
    <source>
        <dbReference type="EMBL" id="NLS13548.1"/>
    </source>
</evidence>
<dbReference type="Pfam" id="PF06251">
    <property type="entry name" value="Caps_syn_GfcC_C"/>
    <property type="match status" value="1"/>
</dbReference>
<feature type="domain" description="Capsule biosynthesis GfcC-like C-terminal" evidence="1">
    <location>
        <begin position="209"/>
        <end position="287"/>
    </location>
</feature>
<gene>
    <name evidence="3" type="ORF">HGP28_11660</name>
</gene>
<proteinExistence type="predicted"/>
<evidence type="ECO:0000313" key="4">
    <source>
        <dbReference type="Proteomes" id="UP000535589"/>
    </source>
</evidence>
<name>A0A7X8TRK4_9VIBR</name>
<protein>
    <recommendedName>
        <fullName evidence="5">Capsule biosynthesis GfcC-like C-terminal domain-containing protein</fullName>
    </recommendedName>
</protein>
<dbReference type="EMBL" id="JABAIK010000010">
    <property type="protein sequence ID" value="NLS13548.1"/>
    <property type="molecule type" value="Genomic_DNA"/>
</dbReference>
<dbReference type="Gene3D" id="3.10.560.10">
    <property type="entry name" value="Outer membrane lipoprotein wza domain like"/>
    <property type="match status" value="1"/>
</dbReference>
<reference evidence="3 4" key="1">
    <citation type="submission" date="2020-04" db="EMBL/GenBank/DDBJ databases">
        <title>Vibrio sp. SM6, a novel species isolated from seawater.</title>
        <authorList>
            <person name="Wang X."/>
        </authorList>
    </citation>
    <scope>NUCLEOTIDE SEQUENCE [LARGE SCALE GENOMIC DNA]</scope>
    <source>
        <strain evidence="3 4">SM6</strain>
    </source>
</reference>
<dbReference type="AlphaFoldDB" id="A0A7X8TRK4"/>
<feature type="domain" description="Capsule biosynthesis GfcC-like N-terminal" evidence="2">
    <location>
        <begin position="66"/>
        <end position="192"/>
    </location>
</feature>
<sequence length="297" mass="33268">MMFLLFKRSLMGMKRLSAHQLRCRSALLTALLSAMTVIQPITAIAESHSDTMHESTVTVMVRAVSAPSPELSLQYPQAVRLEQVLTNAAHHWRKTVTTLNQPSLAANFTEGHHFIAIQESPLITELVHQLSTKLNTIANSNDDNAILAQLLLLQMKNQQFAARKKIELDLDRVRLRSALNPLLSGEYQLLLSSRPNSVWVFGAYGEHTLPYHSDYELSDYIATITLSAQNSHSNKSTAWVIAPDGTIERVDYAYWNNAHYQPALGSTIIIGSSDQSEPWQALEREFVELISMSSPSW</sequence>
<comment type="caution">
    <text evidence="3">The sequence shown here is derived from an EMBL/GenBank/DDBJ whole genome shotgun (WGS) entry which is preliminary data.</text>
</comment>
<organism evidence="3 4">
    <name type="scientific">Vibrio agarilyticus</name>
    <dbReference type="NCBI Taxonomy" id="2726741"/>
    <lineage>
        <taxon>Bacteria</taxon>
        <taxon>Pseudomonadati</taxon>
        <taxon>Pseudomonadota</taxon>
        <taxon>Gammaproteobacteria</taxon>
        <taxon>Vibrionales</taxon>
        <taxon>Vibrionaceae</taxon>
        <taxon>Vibrio</taxon>
    </lineage>
</organism>
<dbReference type="RefSeq" id="WP_168836643.1">
    <property type="nucleotide sequence ID" value="NZ_JABAIK010000010.1"/>
</dbReference>
<dbReference type="InterPro" id="IPR046459">
    <property type="entry name" value="Caps_syn_GfcC_N"/>
</dbReference>
<evidence type="ECO:0000259" key="1">
    <source>
        <dbReference type="Pfam" id="PF06251"/>
    </source>
</evidence>
<dbReference type="Pfam" id="PF20616">
    <property type="entry name" value="Caps_syn_GfcC_N"/>
    <property type="match status" value="1"/>
</dbReference>
<evidence type="ECO:0008006" key="5">
    <source>
        <dbReference type="Google" id="ProtNLM"/>
    </source>
</evidence>
<keyword evidence="4" id="KW-1185">Reference proteome</keyword>
<dbReference type="Proteomes" id="UP000535589">
    <property type="component" value="Unassembled WGS sequence"/>
</dbReference>
<dbReference type="InterPro" id="IPR010425">
    <property type="entry name" value="Caps_synth_GfcC-like_C"/>
</dbReference>
<evidence type="ECO:0000259" key="2">
    <source>
        <dbReference type="Pfam" id="PF20616"/>
    </source>
</evidence>
<accession>A0A7X8TRK4</accession>
<dbReference type="Gene3D" id="3.10.20.700">
    <property type="match status" value="1"/>
</dbReference>